<evidence type="ECO:0000313" key="2">
    <source>
        <dbReference type="EMBL" id="MFD0963528.1"/>
    </source>
</evidence>
<keyword evidence="2" id="KW-0378">Hydrolase</keyword>
<feature type="signal peptide" evidence="1">
    <location>
        <begin position="1"/>
        <end position="18"/>
    </location>
</feature>
<keyword evidence="3" id="KW-1185">Reference proteome</keyword>
<dbReference type="Pfam" id="PF09411">
    <property type="entry name" value="PagL"/>
    <property type="match status" value="1"/>
</dbReference>
<dbReference type="InterPro" id="IPR018550">
    <property type="entry name" value="Lipid-A_deacylase-rel"/>
</dbReference>
<dbReference type="RefSeq" id="WP_377714336.1">
    <property type="nucleotide sequence ID" value="NZ_JBHTJM010000006.1"/>
</dbReference>
<evidence type="ECO:0000313" key="3">
    <source>
        <dbReference type="Proteomes" id="UP001596997"/>
    </source>
</evidence>
<dbReference type="Gene3D" id="2.40.160.20">
    <property type="match status" value="1"/>
</dbReference>
<comment type="caution">
    <text evidence="2">The sequence shown here is derived from an EMBL/GenBank/DDBJ whole genome shotgun (WGS) entry which is preliminary data.</text>
</comment>
<keyword evidence="1" id="KW-0732">Signal</keyword>
<dbReference type="Proteomes" id="UP001596997">
    <property type="component" value="Unassembled WGS sequence"/>
</dbReference>
<sequence length="377" mass="43434">MKKIFSLLSLFLMCWSFAQEEQPTNASTIDVNYFYGTIANHNSDILHLIQGHPEGMILSWNKKTFGKQSWQERFNYPDVGYSFAYQDLKNEYLGKNFSLYAHYNFYFLKRNLMLRIGQGLAYTTNPYDSETNHRNVAFGTHIMSSTYLMLNYKKERLFKTPFGLQAGLSLIHYSNANVKAPNTSINSITANIGITYSLGADNIDFIHTEKNNAAYKEKLGYNIVFRAGINQSDVIGTRQFPFYIPAFYVDKRIGQLSAFQAGAEVFFSRFLKEDIKYNSVAFPERNIDPETDYKRIGLFVGHELFINKLSVETQLGYYVYYPYEFEKRVYVRVGLKRYFGKRYFGIASLKAHGAAAEAVEFGIGMRLGGNKKNNHDE</sequence>
<protein>
    <submittedName>
        <fullName evidence="2">Acyloxyacyl hydrolase</fullName>
    </submittedName>
</protein>
<dbReference type="EMBL" id="JBHTJM010000006">
    <property type="protein sequence ID" value="MFD0963528.1"/>
    <property type="molecule type" value="Genomic_DNA"/>
</dbReference>
<accession>A0ABW3I132</accession>
<reference evidence="3" key="1">
    <citation type="journal article" date="2019" name="Int. J. Syst. Evol. Microbiol.">
        <title>The Global Catalogue of Microorganisms (GCM) 10K type strain sequencing project: providing services to taxonomists for standard genome sequencing and annotation.</title>
        <authorList>
            <consortium name="The Broad Institute Genomics Platform"/>
            <consortium name="The Broad Institute Genome Sequencing Center for Infectious Disease"/>
            <person name="Wu L."/>
            <person name="Ma J."/>
        </authorList>
    </citation>
    <scope>NUCLEOTIDE SEQUENCE [LARGE SCALE GENOMIC DNA]</scope>
    <source>
        <strain evidence="3">CCUG 62114</strain>
    </source>
</reference>
<dbReference type="GO" id="GO:0016787">
    <property type="term" value="F:hydrolase activity"/>
    <property type="evidence" value="ECO:0007669"/>
    <property type="project" value="UniProtKB-KW"/>
</dbReference>
<feature type="chain" id="PRO_5046125688" evidence="1">
    <location>
        <begin position="19"/>
        <end position="377"/>
    </location>
</feature>
<organism evidence="2 3">
    <name type="scientific">Pseudofulvibacter geojedonensis</name>
    <dbReference type="NCBI Taxonomy" id="1123758"/>
    <lineage>
        <taxon>Bacteria</taxon>
        <taxon>Pseudomonadati</taxon>
        <taxon>Bacteroidota</taxon>
        <taxon>Flavobacteriia</taxon>
        <taxon>Flavobacteriales</taxon>
        <taxon>Flavobacteriaceae</taxon>
        <taxon>Pseudofulvibacter</taxon>
    </lineage>
</organism>
<gene>
    <name evidence="2" type="ORF">ACFQ1O_05900</name>
</gene>
<evidence type="ECO:0000256" key="1">
    <source>
        <dbReference type="SAM" id="SignalP"/>
    </source>
</evidence>
<proteinExistence type="predicted"/>
<name>A0ABW3I132_9FLAO</name>